<dbReference type="Proteomes" id="UP001057738">
    <property type="component" value="Plasmid pshk1"/>
</dbReference>
<name>A0ABY5Q9C5_9ACTN</name>
<reference evidence="3" key="1">
    <citation type="submission" date="2022-08" db="EMBL/GenBank/DDBJ databases">
        <authorList>
            <person name="Tian L."/>
        </authorList>
    </citation>
    <scope>NUCLEOTIDE SEQUENCE</scope>
    <source>
        <strain evidence="3">CM253</strain>
        <plasmid evidence="3">pshk1</plasmid>
    </source>
</reference>
<geneLocation type="plasmid" evidence="3 4">
    <name>pshk1</name>
</geneLocation>
<feature type="transmembrane region" description="Helical" evidence="2">
    <location>
        <begin position="143"/>
        <end position="166"/>
    </location>
</feature>
<feature type="region of interest" description="Disordered" evidence="1">
    <location>
        <begin position="59"/>
        <end position="93"/>
    </location>
</feature>
<dbReference type="GeneID" id="95579061"/>
<dbReference type="EMBL" id="CP102517">
    <property type="protein sequence ID" value="UUY52780.1"/>
    <property type="molecule type" value="Genomic_DNA"/>
</dbReference>
<keyword evidence="2" id="KW-1133">Transmembrane helix</keyword>
<accession>A0ABY5Q9C5</accession>
<organism evidence="3 4">
    <name type="scientific">Streptomyces yangpuensis</name>
    <dbReference type="NCBI Taxonomy" id="1648182"/>
    <lineage>
        <taxon>Bacteria</taxon>
        <taxon>Bacillati</taxon>
        <taxon>Actinomycetota</taxon>
        <taxon>Actinomycetes</taxon>
        <taxon>Kitasatosporales</taxon>
        <taxon>Streptomycetaceae</taxon>
        <taxon>Streptomyces</taxon>
    </lineage>
</organism>
<gene>
    <name evidence="3" type="ORF">NRK68_36610</name>
</gene>
<evidence type="ECO:0000256" key="1">
    <source>
        <dbReference type="SAM" id="MobiDB-lite"/>
    </source>
</evidence>
<evidence type="ECO:0000313" key="4">
    <source>
        <dbReference type="Proteomes" id="UP001057738"/>
    </source>
</evidence>
<feature type="compositionally biased region" description="Low complexity" evidence="1">
    <location>
        <begin position="312"/>
        <end position="325"/>
    </location>
</feature>
<evidence type="ECO:0000313" key="3">
    <source>
        <dbReference type="EMBL" id="UUY52780.1"/>
    </source>
</evidence>
<proteinExistence type="predicted"/>
<feature type="transmembrane region" description="Helical" evidence="2">
    <location>
        <begin position="113"/>
        <end position="136"/>
    </location>
</feature>
<feature type="region of interest" description="Disordered" evidence="1">
    <location>
        <begin position="302"/>
        <end position="325"/>
    </location>
</feature>
<keyword evidence="2" id="KW-0472">Membrane</keyword>
<protein>
    <submittedName>
        <fullName evidence="3">Uncharacterized protein</fullName>
    </submittedName>
</protein>
<keyword evidence="2" id="KW-0812">Transmembrane</keyword>
<keyword evidence="4" id="KW-1185">Reference proteome</keyword>
<feature type="compositionally biased region" description="Basic residues" evidence="1">
    <location>
        <begin position="66"/>
        <end position="77"/>
    </location>
</feature>
<feature type="compositionally biased region" description="Basic and acidic residues" evidence="1">
    <location>
        <begin position="302"/>
        <end position="311"/>
    </location>
</feature>
<feature type="region of interest" description="Disordered" evidence="1">
    <location>
        <begin position="358"/>
        <end position="382"/>
    </location>
</feature>
<keyword evidence="3" id="KW-0614">Plasmid</keyword>
<evidence type="ECO:0000256" key="2">
    <source>
        <dbReference type="SAM" id="Phobius"/>
    </source>
</evidence>
<sequence length="382" mass="38949">MSTTGQVREVTRGTGAALTALCSGSMVLAGRICRCLPVVARWVWEAAAVDAAATAARQEQADRSAKTKAKKVHQARRKAAEAAEAGGEDPGELDLGAVAAPPVAPVRRGALEALAILGFGGLVACGGIASVGRLAWLSVQERLAPYGMWFCVAGGLAWMTAAWMLAPVPAPAADDGQEQNDVLAVEEEPENLEGAEDQAAEAAGPDRGTALLWHVVTALSDAEATKRTGVHLDMLLASAVTRGLLAEGTEVADFRAWVESCGLPTVDKLGMRIEGRPTTRVGVRVDAATEALGMTPTALLRARSETPERPVGEAPAEAPAMPGPAVGEGPVVAAATTPAQPPAAVPVPAPATAALRLILGGGQDPEQAPSPALSPGPVQEAR</sequence>
<dbReference type="RefSeq" id="WP_257858477.1">
    <property type="nucleotide sequence ID" value="NZ_CP102517.1"/>
</dbReference>